<keyword evidence="3 6" id="KW-1133">Transmembrane helix</keyword>
<keyword evidence="2 6" id="KW-0812">Transmembrane</keyword>
<dbReference type="GO" id="GO:0005774">
    <property type="term" value="C:vacuolar membrane"/>
    <property type="evidence" value="ECO:0007669"/>
    <property type="project" value="TreeGrafter"/>
</dbReference>
<dbReference type="PANTHER" id="PTHR22950:SF349">
    <property type="entry name" value="AMINO ACID TRANSPORTER TRANSMEMBRANE DOMAIN-CONTAINING PROTEIN"/>
    <property type="match status" value="1"/>
</dbReference>
<dbReference type="Proteomes" id="UP001381693">
    <property type="component" value="Unassembled WGS sequence"/>
</dbReference>
<name>A0AAN9A9R8_HALRR</name>
<feature type="transmembrane region" description="Helical" evidence="6">
    <location>
        <begin position="99"/>
        <end position="123"/>
    </location>
</feature>
<dbReference type="AlphaFoldDB" id="A0AAN9A9R8"/>
<feature type="compositionally biased region" description="Polar residues" evidence="5">
    <location>
        <begin position="32"/>
        <end position="64"/>
    </location>
</feature>
<evidence type="ECO:0000256" key="2">
    <source>
        <dbReference type="ARBA" id="ARBA00022692"/>
    </source>
</evidence>
<dbReference type="EMBL" id="JAXCGZ010006362">
    <property type="protein sequence ID" value="KAK7079823.1"/>
    <property type="molecule type" value="Genomic_DNA"/>
</dbReference>
<dbReference type="PANTHER" id="PTHR22950">
    <property type="entry name" value="AMINO ACID TRANSPORTER"/>
    <property type="match status" value="1"/>
</dbReference>
<proteinExistence type="predicted"/>
<organism evidence="8 9">
    <name type="scientific">Halocaridina rubra</name>
    <name type="common">Hawaiian red shrimp</name>
    <dbReference type="NCBI Taxonomy" id="373956"/>
    <lineage>
        <taxon>Eukaryota</taxon>
        <taxon>Metazoa</taxon>
        <taxon>Ecdysozoa</taxon>
        <taxon>Arthropoda</taxon>
        <taxon>Crustacea</taxon>
        <taxon>Multicrustacea</taxon>
        <taxon>Malacostraca</taxon>
        <taxon>Eumalacostraca</taxon>
        <taxon>Eucarida</taxon>
        <taxon>Decapoda</taxon>
        <taxon>Pleocyemata</taxon>
        <taxon>Caridea</taxon>
        <taxon>Atyoidea</taxon>
        <taxon>Atyidae</taxon>
        <taxon>Halocaridina</taxon>
    </lineage>
</organism>
<comment type="subcellular location">
    <subcellularLocation>
        <location evidence="1">Membrane</location>
        <topology evidence="1">Multi-pass membrane protein</topology>
    </subcellularLocation>
</comment>
<evidence type="ECO:0000313" key="8">
    <source>
        <dbReference type="EMBL" id="KAK7079823.1"/>
    </source>
</evidence>
<feature type="domain" description="Amino acid transporter transmembrane" evidence="7">
    <location>
        <begin position="75"/>
        <end position="194"/>
    </location>
</feature>
<evidence type="ECO:0000256" key="3">
    <source>
        <dbReference type="ARBA" id="ARBA00022989"/>
    </source>
</evidence>
<evidence type="ECO:0000256" key="1">
    <source>
        <dbReference type="ARBA" id="ARBA00004141"/>
    </source>
</evidence>
<accession>A0AAN9A9R8</accession>
<dbReference type="Pfam" id="PF01490">
    <property type="entry name" value="Aa_trans"/>
    <property type="match status" value="1"/>
</dbReference>
<dbReference type="InterPro" id="IPR013057">
    <property type="entry name" value="AA_transpt_TM"/>
</dbReference>
<dbReference type="GO" id="GO:0015179">
    <property type="term" value="F:L-amino acid transmembrane transporter activity"/>
    <property type="evidence" value="ECO:0007669"/>
    <property type="project" value="TreeGrafter"/>
</dbReference>
<evidence type="ECO:0000259" key="7">
    <source>
        <dbReference type="Pfam" id="PF01490"/>
    </source>
</evidence>
<keyword evidence="9" id="KW-1185">Reference proteome</keyword>
<comment type="caution">
    <text evidence="8">The sequence shown here is derived from an EMBL/GenBank/DDBJ whole genome shotgun (WGS) entry which is preliminary data.</text>
</comment>
<evidence type="ECO:0000313" key="9">
    <source>
        <dbReference type="Proteomes" id="UP001381693"/>
    </source>
</evidence>
<keyword evidence="4 6" id="KW-0472">Membrane</keyword>
<evidence type="ECO:0000256" key="6">
    <source>
        <dbReference type="SAM" id="Phobius"/>
    </source>
</evidence>
<evidence type="ECO:0000256" key="4">
    <source>
        <dbReference type="ARBA" id="ARBA00023136"/>
    </source>
</evidence>
<feature type="region of interest" description="Disordered" evidence="5">
    <location>
        <begin position="1"/>
        <end position="70"/>
    </location>
</feature>
<gene>
    <name evidence="8" type="ORF">SK128_017928</name>
</gene>
<sequence>MERVILDPQIDGLASSTTPAPTFKMEPHGYGSQENILDNDMNQNNSDDKLSVNQSIDGSQSTVSKDVKHPTTDNETLVHLLKGNLGPGMLAMPEAFKHAGLWVGLAGIPIMGAICIHCMFILVRVSKELCGRARLSSLGYEESAKKAFELGPEACRKYANVMHKVITTFLVITQAGFCCVYFVFIPQNLKQQVECQRECFNLKQVECQRECFNLKQVECKRKCFNLKQIECQRECFDSKQVECQRDCFNLKQVECQRECFNLKQVECQRKCFNLKQVDCKRKCFNLKQVECQRECFDLKQVECQRECFNLKQVECQRECFNLKQVECQHECFNMKQVECQRKYLIWVKYLALSLRISYE</sequence>
<evidence type="ECO:0000256" key="5">
    <source>
        <dbReference type="SAM" id="MobiDB-lite"/>
    </source>
</evidence>
<protein>
    <recommendedName>
        <fullName evidence="7">Amino acid transporter transmembrane domain-containing protein</fullName>
    </recommendedName>
</protein>
<reference evidence="8 9" key="1">
    <citation type="submission" date="2023-11" db="EMBL/GenBank/DDBJ databases">
        <title>Halocaridina rubra genome assembly.</title>
        <authorList>
            <person name="Smith C."/>
        </authorList>
    </citation>
    <scope>NUCLEOTIDE SEQUENCE [LARGE SCALE GENOMIC DNA]</scope>
    <source>
        <strain evidence="8">EP-1</strain>
        <tissue evidence="8">Whole</tissue>
    </source>
</reference>
<feature type="transmembrane region" description="Helical" evidence="6">
    <location>
        <begin position="165"/>
        <end position="184"/>
    </location>
</feature>